<dbReference type="Proteomes" id="UP000193160">
    <property type="component" value="Unassembled WGS sequence"/>
</dbReference>
<name>A0A1X1I6W1_STROR</name>
<protein>
    <submittedName>
        <fullName evidence="2">Uncharacterized protein</fullName>
    </submittedName>
</protein>
<gene>
    <name evidence="2" type="ORF">B7712_02070</name>
</gene>
<comment type="caution">
    <text evidence="2">The sequence shown here is derived from an EMBL/GenBank/DDBJ whole genome shotgun (WGS) entry which is preliminary data.</text>
</comment>
<dbReference type="EMBL" id="NCUT01000026">
    <property type="protein sequence ID" value="ORO73426.1"/>
    <property type="molecule type" value="Genomic_DNA"/>
</dbReference>
<keyword evidence="1" id="KW-1133">Transmembrane helix</keyword>
<reference evidence="2 3" key="1">
    <citation type="journal article" date="2016" name="Eur. J. Clin. Microbiol. Infect. Dis.">
        <title>Whole genome sequencing as a tool for phylogenetic analysis of clinical strains of Mitis group streptococci.</title>
        <authorList>
            <person name="Rasmussen L.H."/>
            <person name="Dargis R."/>
            <person name="Hojholt K."/>
            <person name="Christensen J.J."/>
            <person name="Skovgaard O."/>
            <person name="Justesen U.S."/>
            <person name="Rosenvinge F.S."/>
            <person name="Moser C."/>
            <person name="Lukjancenko O."/>
            <person name="Rasmussen S."/>
            <person name="Nielsen X.C."/>
        </authorList>
    </citation>
    <scope>NUCLEOTIDE SEQUENCE [LARGE SCALE GENOMIC DNA]</scope>
    <source>
        <strain evidence="2 3">B_007274_11</strain>
    </source>
</reference>
<keyword evidence="3" id="KW-1185">Reference proteome</keyword>
<accession>A0A1X1I6W1</accession>
<organism evidence="2 3">
    <name type="scientific">Streptococcus oralis subsp. oralis</name>
    <dbReference type="NCBI Taxonomy" id="1891914"/>
    <lineage>
        <taxon>Bacteria</taxon>
        <taxon>Bacillati</taxon>
        <taxon>Bacillota</taxon>
        <taxon>Bacilli</taxon>
        <taxon>Lactobacillales</taxon>
        <taxon>Streptococcaceae</taxon>
        <taxon>Streptococcus</taxon>
    </lineage>
</organism>
<sequence length="70" mass="8113">MVEKLVRTLLLTLFFLGSTLLLLAPKYLYKIITTVSIFARGIRLLSLLVATVFHIFIKMMRITMLSLHFK</sequence>
<keyword evidence="1" id="KW-0472">Membrane</keyword>
<evidence type="ECO:0000313" key="2">
    <source>
        <dbReference type="EMBL" id="ORO73426.1"/>
    </source>
</evidence>
<feature type="transmembrane region" description="Helical" evidence="1">
    <location>
        <begin position="38"/>
        <end position="57"/>
    </location>
</feature>
<evidence type="ECO:0000256" key="1">
    <source>
        <dbReference type="SAM" id="Phobius"/>
    </source>
</evidence>
<dbReference type="AlphaFoldDB" id="A0A1X1I6W1"/>
<proteinExistence type="predicted"/>
<keyword evidence="1" id="KW-0812">Transmembrane</keyword>
<evidence type="ECO:0000313" key="3">
    <source>
        <dbReference type="Proteomes" id="UP000193160"/>
    </source>
</evidence>